<evidence type="ECO:0008006" key="4">
    <source>
        <dbReference type="Google" id="ProtNLM"/>
    </source>
</evidence>
<protein>
    <recommendedName>
        <fullName evidence="4">Secreted protein</fullName>
    </recommendedName>
</protein>
<evidence type="ECO:0000313" key="3">
    <source>
        <dbReference type="Proteomes" id="UP001345963"/>
    </source>
</evidence>
<evidence type="ECO:0000256" key="1">
    <source>
        <dbReference type="SAM" id="MobiDB-lite"/>
    </source>
</evidence>
<feature type="region of interest" description="Disordered" evidence="1">
    <location>
        <begin position="146"/>
        <end position="171"/>
    </location>
</feature>
<evidence type="ECO:0000313" key="2">
    <source>
        <dbReference type="EMBL" id="MED6234341.1"/>
    </source>
</evidence>
<dbReference type="Proteomes" id="UP001345963">
    <property type="component" value="Unassembled WGS sequence"/>
</dbReference>
<accession>A0ABU7A884</accession>
<sequence>MAFITKVLFDQQSKGSFVMILGCLSASSLSAALATEIAFTCSFSVCSQSDLTRFTCTSGFKSRTPTDRECQIFKSLCVSSVQRSFLVCLPDLISFLPHRFSWSALPTSDTSLASVFWTQPCVCLLTNPPCLPWTKIQASPSDPAALVCSHGSDPVSVPRPPQPAQSLSSQT</sequence>
<gene>
    <name evidence="2" type="ORF">ATANTOWER_027394</name>
</gene>
<proteinExistence type="predicted"/>
<comment type="caution">
    <text evidence="2">The sequence shown here is derived from an EMBL/GenBank/DDBJ whole genome shotgun (WGS) entry which is preliminary data.</text>
</comment>
<name>A0ABU7A884_9TELE</name>
<organism evidence="2 3">
    <name type="scientific">Ataeniobius toweri</name>
    <dbReference type="NCBI Taxonomy" id="208326"/>
    <lineage>
        <taxon>Eukaryota</taxon>
        <taxon>Metazoa</taxon>
        <taxon>Chordata</taxon>
        <taxon>Craniata</taxon>
        <taxon>Vertebrata</taxon>
        <taxon>Euteleostomi</taxon>
        <taxon>Actinopterygii</taxon>
        <taxon>Neopterygii</taxon>
        <taxon>Teleostei</taxon>
        <taxon>Neoteleostei</taxon>
        <taxon>Acanthomorphata</taxon>
        <taxon>Ovalentaria</taxon>
        <taxon>Atherinomorphae</taxon>
        <taxon>Cyprinodontiformes</taxon>
        <taxon>Goodeidae</taxon>
        <taxon>Ataeniobius</taxon>
    </lineage>
</organism>
<reference evidence="2 3" key="1">
    <citation type="submission" date="2021-07" db="EMBL/GenBank/DDBJ databases">
        <authorList>
            <person name="Palmer J.M."/>
        </authorList>
    </citation>
    <scope>NUCLEOTIDE SEQUENCE [LARGE SCALE GENOMIC DNA]</scope>
    <source>
        <strain evidence="2 3">AT_MEX2019</strain>
        <tissue evidence="2">Muscle</tissue>
    </source>
</reference>
<dbReference type="EMBL" id="JAHUTI010006675">
    <property type="protein sequence ID" value="MED6234341.1"/>
    <property type="molecule type" value="Genomic_DNA"/>
</dbReference>
<keyword evidence="3" id="KW-1185">Reference proteome</keyword>